<dbReference type="EMBL" id="VTPC01000018">
    <property type="protein sequence ID" value="KAF2906116.1"/>
    <property type="molecule type" value="Genomic_DNA"/>
</dbReference>
<sequence>MNLSRANRILKMCEINNEEGVVTASRESCPAPTLGQEISEKKEDLIELFPSIDPNFHEFYRQLPSPDSEQSEDDDEEK</sequence>
<name>A0A8K0DKY8_IGNLU</name>
<organism evidence="2 3">
    <name type="scientific">Ignelater luminosus</name>
    <name type="common">Cucubano</name>
    <name type="synonym">Pyrophorus luminosus</name>
    <dbReference type="NCBI Taxonomy" id="2038154"/>
    <lineage>
        <taxon>Eukaryota</taxon>
        <taxon>Metazoa</taxon>
        <taxon>Ecdysozoa</taxon>
        <taxon>Arthropoda</taxon>
        <taxon>Hexapoda</taxon>
        <taxon>Insecta</taxon>
        <taxon>Pterygota</taxon>
        <taxon>Neoptera</taxon>
        <taxon>Endopterygota</taxon>
        <taxon>Coleoptera</taxon>
        <taxon>Polyphaga</taxon>
        <taxon>Elateriformia</taxon>
        <taxon>Elateroidea</taxon>
        <taxon>Elateridae</taxon>
        <taxon>Agrypninae</taxon>
        <taxon>Pyrophorini</taxon>
        <taxon>Ignelater</taxon>
    </lineage>
</organism>
<proteinExistence type="predicted"/>
<protein>
    <submittedName>
        <fullName evidence="2">Uncharacterized protein</fullName>
    </submittedName>
</protein>
<feature type="region of interest" description="Disordered" evidence="1">
    <location>
        <begin position="59"/>
        <end position="78"/>
    </location>
</feature>
<feature type="compositionally biased region" description="Acidic residues" evidence="1">
    <location>
        <begin position="69"/>
        <end position="78"/>
    </location>
</feature>
<evidence type="ECO:0000313" key="3">
    <source>
        <dbReference type="Proteomes" id="UP000801492"/>
    </source>
</evidence>
<comment type="caution">
    <text evidence="2">The sequence shown here is derived from an EMBL/GenBank/DDBJ whole genome shotgun (WGS) entry which is preliminary data.</text>
</comment>
<dbReference type="AlphaFoldDB" id="A0A8K0DKY8"/>
<evidence type="ECO:0000313" key="2">
    <source>
        <dbReference type="EMBL" id="KAF2906116.1"/>
    </source>
</evidence>
<gene>
    <name evidence="2" type="ORF">ILUMI_00067</name>
</gene>
<keyword evidence="3" id="KW-1185">Reference proteome</keyword>
<evidence type="ECO:0000256" key="1">
    <source>
        <dbReference type="SAM" id="MobiDB-lite"/>
    </source>
</evidence>
<accession>A0A8K0DKY8</accession>
<reference evidence="2" key="1">
    <citation type="submission" date="2019-08" db="EMBL/GenBank/DDBJ databases">
        <title>The genome of the North American firefly Photinus pyralis.</title>
        <authorList>
            <consortium name="Photinus pyralis genome working group"/>
            <person name="Fallon T.R."/>
            <person name="Sander Lower S.E."/>
            <person name="Weng J.-K."/>
        </authorList>
    </citation>
    <scope>NUCLEOTIDE SEQUENCE</scope>
    <source>
        <strain evidence="2">TRF0915ILg1</strain>
        <tissue evidence="2">Whole body</tissue>
    </source>
</reference>
<dbReference type="Proteomes" id="UP000801492">
    <property type="component" value="Unassembled WGS sequence"/>
</dbReference>